<keyword evidence="3 6" id="KW-0812">Transmembrane</keyword>
<evidence type="ECO:0000256" key="4">
    <source>
        <dbReference type="ARBA" id="ARBA00022989"/>
    </source>
</evidence>
<dbReference type="PANTHER" id="PTHR30250">
    <property type="entry name" value="PST FAMILY PREDICTED COLANIC ACID TRANSPORTER"/>
    <property type="match status" value="1"/>
</dbReference>
<name>A0A7K0FMW1_9SPHI</name>
<feature type="transmembrane region" description="Helical" evidence="6">
    <location>
        <begin position="41"/>
        <end position="61"/>
    </location>
</feature>
<feature type="transmembrane region" description="Helical" evidence="6">
    <location>
        <begin position="444"/>
        <end position="465"/>
    </location>
</feature>
<gene>
    <name evidence="7" type="ORF">GJJ64_08920</name>
</gene>
<dbReference type="InterPro" id="IPR050833">
    <property type="entry name" value="Poly_Biosynth_Transport"/>
</dbReference>
<dbReference type="EMBL" id="WKJI01000002">
    <property type="protein sequence ID" value="MRX47306.1"/>
    <property type="molecule type" value="Genomic_DNA"/>
</dbReference>
<comment type="subcellular location">
    <subcellularLocation>
        <location evidence="1">Cell membrane</location>
        <topology evidence="1">Multi-pass membrane protein</topology>
    </subcellularLocation>
</comment>
<reference evidence="7 8" key="1">
    <citation type="submission" date="2019-11" db="EMBL/GenBank/DDBJ databases">
        <authorList>
            <person name="Cheng Q."/>
            <person name="Yang Z."/>
        </authorList>
    </citation>
    <scope>NUCLEOTIDE SEQUENCE [LARGE SCALE GENOMIC DNA]</scope>
    <source>
        <strain evidence="7 8">HX-22-1</strain>
    </source>
</reference>
<comment type="caution">
    <text evidence="7">The sequence shown here is derived from an EMBL/GenBank/DDBJ whole genome shotgun (WGS) entry which is preliminary data.</text>
</comment>
<evidence type="ECO:0000313" key="8">
    <source>
        <dbReference type="Proteomes" id="UP000462931"/>
    </source>
</evidence>
<feature type="transmembrane region" description="Helical" evidence="6">
    <location>
        <begin position="215"/>
        <end position="232"/>
    </location>
</feature>
<keyword evidence="4 6" id="KW-1133">Transmembrane helix</keyword>
<feature type="transmembrane region" description="Helical" evidence="6">
    <location>
        <begin position="325"/>
        <end position="348"/>
    </location>
</feature>
<keyword evidence="5 6" id="KW-0472">Membrane</keyword>
<feature type="transmembrane region" description="Helical" evidence="6">
    <location>
        <begin position="420"/>
        <end position="438"/>
    </location>
</feature>
<feature type="transmembrane region" description="Helical" evidence="6">
    <location>
        <begin position="360"/>
        <end position="381"/>
    </location>
</feature>
<organism evidence="7 8">
    <name type="scientific">Pedobacter puniceum</name>
    <dbReference type="NCBI Taxonomy" id="2666136"/>
    <lineage>
        <taxon>Bacteria</taxon>
        <taxon>Pseudomonadati</taxon>
        <taxon>Bacteroidota</taxon>
        <taxon>Sphingobacteriia</taxon>
        <taxon>Sphingobacteriales</taxon>
        <taxon>Sphingobacteriaceae</taxon>
        <taxon>Pedobacter</taxon>
    </lineage>
</organism>
<sequence length="477" mass="53936">MHKKLAGWVIILILVNVSIKLVWIFGVERGVQLAAGFEAYGLYYSLFNFSFVLSIITDPGINNYLLRSVAQKVAAKENVKLFSLKLILSAIYIIITFLSALCSGYDSNYFLLLFWLSLYHVLWSFLNFLRSYLKGAELYKAETIFSVLDKLLLILLFIPLLVYEIALSSNLLFFALSQVIAVTISIVCCALVLHKNRIHVIHLSKLKPDFSILKSLMPFTLFTFLVLAYNKIDSIMLEKMLPNGQLEAGIYAAAYRLLDASNIIYVLFASLFFPTVSRFIAQGKNINTLVKESFELLMVLAIIISLSCWFFRVEMMHLLYGNKSSIHLSNVFGILMFNSPLIVLYYIFSSILTAANKLKALNIISGMGLLINIILNCYFIPKYMAYGAALSTLIALIAAGLSYQAFYYVYFEDNFPLSTIFKLFGFIALLIIGGYLLKNILLNWIVSFLLFVIGSILVSFVLKLLSVKKIKDMLKMA</sequence>
<protein>
    <submittedName>
        <fullName evidence="7">Oligosaccharide flippase family protein</fullName>
    </submittedName>
</protein>
<evidence type="ECO:0000256" key="1">
    <source>
        <dbReference type="ARBA" id="ARBA00004651"/>
    </source>
</evidence>
<evidence type="ECO:0000256" key="2">
    <source>
        <dbReference type="ARBA" id="ARBA00022475"/>
    </source>
</evidence>
<feature type="transmembrane region" description="Helical" evidence="6">
    <location>
        <begin position="293"/>
        <end position="313"/>
    </location>
</feature>
<dbReference type="Proteomes" id="UP000462931">
    <property type="component" value="Unassembled WGS sequence"/>
</dbReference>
<dbReference type="Pfam" id="PF01943">
    <property type="entry name" value="Polysacc_synt"/>
    <property type="match status" value="1"/>
</dbReference>
<feature type="transmembrane region" description="Helical" evidence="6">
    <location>
        <begin position="387"/>
        <end position="408"/>
    </location>
</feature>
<feature type="transmembrane region" description="Helical" evidence="6">
    <location>
        <begin position="147"/>
        <end position="166"/>
    </location>
</feature>
<dbReference type="InterPro" id="IPR002797">
    <property type="entry name" value="Polysacc_synth"/>
</dbReference>
<feature type="transmembrane region" description="Helical" evidence="6">
    <location>
        <begin position="107"/>
        <end position="126"/>
    </location>
</feature>
<dbReference type="RefSeq" id="WP_154287456.1">
    <property type="nucleotide sequence ID" value="NZ_WKJI01000002.1"/>
</dbReference>
<feature type="transmembrane region" description="Helical" evidence="6">
    <location>
        <begin position="82"/>
        <end position="101"/>
    </location>
</feature>
<evidence type="ECO:0000256" key="6">
    <source>
        <dbReference type="SAM" id="Phobius"/>
    </source>
</evidence>
<feature type="transmembrane region" description="Helical" evidence="6">
    <location>
        <begin position="5"/>
        <end position="26"/>
    </location>
</feature>
<dbReference type="AlphaFoldDB" id="A0A7K0FMW1"/>
<evidence type="ECO:0000256" key="3">
    <source>
        <dbReference type="ARBA" id="ARBA00022692"/>
    </source>
</evidence>
<evidence type="ECO:0000313" key="7">
    <source>
        <dbReference type="EMBL" id="MRX47306.1"/>
    </source>
</evidence>
<keyword evidence="8" id="KW-1185">Reference proteome</keyword>
<keyword evidence="2" id="KW-1003">Cell membrane</keyword>
<dbReference type="GO" id="GO:0005886">
    <property type="term" value="C:plasma membrane"/>
    <property type="evidence" value="ECO:0007669"/>
    <property type="project" value="UniProtKB-SubCell"/>
</dbReference>
<feature type="transmembrane region" description="Helical" evidence="6">
    <location>
        <begin position="263"/>
        <end position="281"/>
    </location>
</feature>
<dbReference type="PANTHER" id="PTHR30250:SF11">
    <property type="entry name" value="O-ANTIGEN TRANSPORTER-RELATED"/>
    <property type="match status" value="1"/>
</dbReference>
<evidence type="ECO:0000256" key="5">
    <source>
        <dbReference type="ARBA" id="ARBA00023136"/>
    </source>
</evidence>
<accession>A0A7K0FMW1</accession>
<proteinExistence type="predicted"/>
<feature type="transmembrane region" description="Helical" evidence="6">
    <location>
        <begin position="172"/>
        <end position="194"/>
    </location>
</feature>